<sequence length="21" mass="2518">MPLLKRTTQDDGKVVLMDFFY</sequence>
<accession>A0A6A3GZI4</accession>
<evidence type="ECO:0000313" key="1">
    <source>
        <dbReference type="EMBL" id="KAE8962571.1"/>
    </source>
</evidence>
<name>A0A6A3GZI4_9STRA</name>
<reference evidence="1 2" key="1">
    <citation type="submission" date="2018-09" db="EMBL/GenBank/DDBJ databases">
        <title>Genomic investigation of the strawberry pathogen Phytophthora fragariae indicates pathogenicity is determined by transcriptional variation in three key races.</title>
        <authorList>
            <person name="Adams T.M."/>
            <person name="Armitage A.D."/>
            <person name="Sobczyk M.K."/>
            <person name="Bates H.J."/>
            <person name="Dunwell J.M."/>
            <person name="Nellist C.F."/>
            <person name="Harrison R.J."/>
        </authorList>
    </citation>
    <scope>NUCLEOTIDE SEQUENCE [LARGE SCALE GENOMIC DNA]</scope>
    <source>
        <strain evidence="1 2">SCRP324</strain>
    </source>
</reference>
<protein>
    <submittedName>
        <fullName evidence="1">Uncharacterized protein</fullName>
    </submittedName>
</protein>
<proteinExistence type="predicted"/>
<feature type="non-terminal residue" evidence="1">
    <location>
        <position position="21"/>
    </location>
</feature>
<organism evidence="1 2">
    <name type="scientific">Phytophthora rubi</name>
    <dbReference type="NCBI Taxonomy" id="129364"/>
    <lineage>
        <taxon>Eukaryota</taxon>
        <taxon>Sar</taxon>
        <taxon>Stramenopiles</taxon>
        <taxon>Oomycota</taxon>
        <taxon>Peronosporomycetes</taxon>
        <taxon>Peronosporales</taxon>
        <taxon>Peronosporaceae</taxon>
        <taxon>Phytophthora</taxon>
    </lineage>
</organism>
<comment type="caution">
    <text evidence="1">The sequence shown here is derived from an EMBL/GenBank/DDBJ whole genome shotgun (WGS) entry which is preliminary data.</text>
</comment>
<dbReference type="EMBL" id="QXFU01005934">
    <property type="protein sequence ID" value="KAE8962571.1"/>
    <property type="molecule type" value="Genomic_DNA"/>
</dbReference>
<gene>
    <name evidence="1" type="ORF">PR002_g29560</name>
</gene>
<dbReference type="AlphaFoldDB" id="A0A6A3GZI4"/>
<dbReference type="Proteomes" id="UP000435112">
    <property type="component" value="Unassembled WGS sequence"/>
</dbReference>
<evidence type="ECO:0000313" key="2">
    <source>
        <dbReference type="Proteomes" id="UP000435112"/>
    </source>
</evidence>